<dbReference type="AlphaFoldDB" id="A0A4Q0P738"/>
<dbReference type="Pfam" id="PF18950">
    <property type="entry name" value="DUF5694"/>
    <property type="match status" value="1"/>
</dbReference>
<comment type="caution">
    <text evidence="1">The sequence shown here is derived from an EMBL/GenBank/DDBJ whole genome shotgun (WGS) entry which is preliminary data.</text>
</comment>
<evidence type="ECO:0000313" key="1">
    <source>
        <dbReference type="EMBL" id="RXG22503.1"/>
    </source>
</evidence>
<reference evidence="1 2" key="1">
    <citation type="submission" date="2018-07" db="EMBL/GenBank/DDBJ databases">
        <title>Leeuwenhoekiella genomics.</title>
        <authorList>
            <person name="Tahon G."/>
            <person name="Willems A."/>
        </authorList>
    </citation>
    <scope>NUCLEOTIDE SEQUENCE [LARGE SCALE GENOMIC DNA]</scope>
    <source>
        <strain evidence="1 2">LMG 22550</strain>
    </source>
</reference>
<evidence type="ECO:0000313" key="2">
    <source>
        <dbReference type="Proteomes" id="UP000289238"/>
    </source>
</evidence>
<dbReference type="EMBL" id="QOVM01000003">
    <property type="protein sequence ID" value="RXG22503.1"/>
    <property type="molecule type" value="Genomic_DNA"/>
</dbReference>
<organism evidence="1 2">
    <name type="scientific">Leeuwenhoekiella aequorea</name>
    <dbReference type="NCBI Taxonomy" id="283736"/>
    <lineage>
        <taxon>Bacteria</taxon>
        <taxon>Pseudomonadati</taxon>
        <taxon>Bacteroidota</taxon>
        <taxon>Flavobacteriia</taxon>
        <taxon>Flavobacteriales</taxon>
        <taxon>Flavobacteriaceae</taxon>
        <taxon>Leeuwenhoekiella</taxon>
    </lineage>
</organism>
<accession>A0A4Q0P738</accession>
<name>A0A4Q0P738_9FLAO</name>
<keyword evidence="2" id="KW-1185">Reference proteome</keyword>
<dbReference type="Proteomes" id="UP000289238">
    <property type="component" value="Unassembled WGS sequence"/>
</dbReference>
<protein>
    <submittedName>
        <fullName evidence="1">Uncharacterized protein</fullName>
    </submittedName>
</protein>
<gene>
    <name evidence="1" type="ORF">DSM00_1599</name>
</gene>
<sequence>MVKSDYVKQMIFLLCVFFICCTENKPLEKNKEKTDTSESEKIQVLNVGSFHFGDTPDAHKTEFDESTEAAQQEIRTISKLLARFKPTIICIENLPEYNTEINAAYQEYLKNPINLTSKYGESSMIGFEIGRLSEVDSIYGIDNHMGYNYSVGDFIENSPDLKNAVDPATYLQLTNEPFKEFPALAKREANSDNLSLLEKFKLINEPVYLDYSITTNAD</sequence>
<dbReference type="InterPro" id="IPR043749">
    <property type="entry name" value="DUF5694"/>
</dbReference>
<proteinExistence type="predicted"/>
<dbReference type="OrthoDB" id="7055505at2"/>